<reference evidence="2 3" key="1">
    <citation type="journal article" date="2018" name="Nat. Ecol. Evol.">
        <title>Genomic signatures of mitonuclear coevolution across populations of Tigriopus californicus.</title>
        <authorList>
            <person name="Barreto F.S."/>
            <person name="Watson E.T."/>
            <person name="Lima T.G."/>
            <person name="Willett C.S."/>
            <person name="Edmands S."/>
            <person name="Li W."/>
            <person name="Burton R.S."/>
        </authorList>
    </citation>
    <scope>NUCLEOTIDE SEQUENCE [LARGE SCALE GENOMIC DNA]</scope>
    <source>
        <strain evidence="2 3">San Diego</strain>
    </source>
</reference>
<evidence type="ECO:0000313" key="3">
    <source>
        <dbReference type="Proteomes" id="UP000318571"/>
    </source>
</evidence>
<name>A0A553NFX5_TIGCA</name>
<sequence>MSMFSGLTNQISGFIAKGKGEAPPEGEVIPQQENGEEVMAAVEGEEGAAAQGSGGVSGLAQGLMMKAMNAKDGFKEKASTFQPPNLQGLGNNLMQNVSNFIPGRREEEVPTPPEPNPPTDMGGEVMEGEEQVME</sequence>
<feature type="region of interest" description="Disordered" evidence="1">
    <location>
        <begin position="103"/>
        <end position="134"/>
    </location>
</feature>
<dbReference type="AlphaFoldDB" id="A0A553NFX5"/>
<organism evidence="2 3">
    <name type="scientific">Tigriopus californicus</name>
    <name type="common">Marine copepod</name>
    <dbReference type="NCBI Taxonomy" id="6832"/>
    <lineage>
        <taxon>Eukaryota</taxon>
        <taxon>Metazoa</taxon>
        <taxon>Ecdysozoa</taxon>
        <taxon>Arthropoda</taxon>
        <taxon>Crustacea</taxon>
        <taxon>Multicrustacea</taxon>
        <taxon>Hexanauplia</taxon>
        <taxon>Copepoda</taxon>
        <taxon>Harpacticoida</taxon>
        <taxon>Harpacticidae</taxon>
        <taxon>Tigriopus</taxon>
    </lineage>
</organism>
<feature type="compositionally biased region" description="Low complexity" evidence="1">
    <location>
        <begin position="82"/>
        <end position="93"/>
    </location>
</feature>
<keyword evidence="3" id="KW-1185">Reference proteome</keyword>
<gene>
    <name evidence="2" type="ORF">TCAL_14368</name>
</gene>
<dbReference type="OrthoDB" id="10627957at2759"/>
<evidence type="ECO:0000313" key="2">
    <source>
        <dbReference type="EMBL" id="TRY64305.1"/>
    </source>
</evidence>
<accession>A0A553NFX5</accession>
<feature type="region of interest" description="Disordered" evidence="1">
    <location>
        <begin position="77"/>
        <end position="96"/>
    </location>
</feature>
<dbReference type="Proteomes" id="UP000318571">
    <property type="component" value="Chromosome 10"/>
</dbReference>
<proteinExistence type="predicted"/>
<comment type="caution">
    <text evidence="2">The sequence shown here is derived from an EMBL/GenBank/DDBJ whole genome shotgun (WGS) entry which is preliminary data.</text>
</comment>
<evidence type="ECO:0000256" key="1">
    <source>
        <dbReference type="SAM" id="MobiDB-lite"/>
    </source>
</evidence>
<protein>
    <submittedName>
        <fullName evidence="2">Uncharacterized protein</fullName>
    </submittedName>
</protein>
<dbReference type="EMBL" id="VCGU01000458">
    <property type="protein sequence ID" value="TRY64305.1"/>
    <property type="molecule type" value="Genomic_DNA"/>
</dbReference>
<dbReference type="OMA" id="NNIMSGX"/>